<feature type="compositionally biased region" description="Basic residues" evidence="1">
    <location>
        <begin position="42"/>
        <end position="52"/>
    </location>
</feature>
<proteinExistence type="predicted"/>
<evidence type="ECO:0000313" key="2">
    <source>
        <dbReference type="EMBL" id="OPJ75665.1"/>
    </source>
</evidence>
<sequence>MFTHSFHPERGIAYCWKTLEHGSMDIRSCSICTRSAFGLAQKGKRGKRRGRGKGGESLPQSDRYRSCVV</sequence>
<feature type="region of interest" description="Disordered" evidence="1">
    <location>
        <begin position="41"/>
        <end position="69"/>
    </location>
</feature>
<dbReference type="Proteomes" id="UP000190648">
    <property type="component" value="Unassembled WGS sequence"/>
</dbReference>
<gene>
    <name evidence="2" type="ORF">AV530_011861</name>
</gene>
<comment type="caution">
    <text evidence="2">The sequence shown here is derived from an EMBL/GenBank/DDBJ whole genome shotgun (WGS) entry which is preliminary data.</text>
</comment>
<organism evidence="2 3">
    <name type="scientific">Patagioenas fasciata monilis</name>
    <dbReference type="NCBI Taxonomy" id="372326"/>
    <lineage>
        <taxon>Eukaryota</taxon>
        <taxon>Metazoa</taxon>
        <taxon>Chordata</taxon>
        <taxon>Craniata</taxon>
        <taxon>Vertebrata</taxon>
        <taxon>Euteleostomi</taxon>
        <taxon>Archelosauria</taxon>
        <taxon>Archosauria</taxon>
        <taxon>Dinosauria</taxon>
        <taxon>Saurischia</taxon>
        <taxon>Theropoda</taxon>
        <taxon>Coelurosauria</taxon>
        <taxon>Aves</taxon>
        <taxon>Neognathae</taxon>
        <taxon>Neoaves</taxon>
        <taxon>Columbimorphae</taxon>
        <taxon>Columbiformes</taxon>
        <taxon>Columbidae</taxon>
        <taxon>Patagioenas</taxon>
    </lineage>
</organism>
<keyword evidence="3" id="KW-1185">Reference proteome</keyword>
<name>A0A1V4JUD5_PATFA</name>
<reference evidence="2 3" key="1">
    <citation type="submission" date="2016-02" db="EMBL/GenBank/DDBJ databases">
        <title>Band-tailed pigeon sequencing and assembly.</title>
        <authorList>
            <person name="Soares A.E."/>
            <person name="Novak B.J."/>
            <person name="Rice E.S."/>
            <person name="O'Connell B."/>
            <person name="Chang D."/>
            <person name="Weber S."/>
            <person name="Shapiro B."/>
        </authorList>
    </citation>
    <scope>NUCLEOTIDE SEQUENCE [LARGE SCALE GENOMIC DNA]</scope>
    <source>
        <strain evidence="2">BTP2013</strain>
        <tissue evidence="2">Blood</tissue>
    </source>
</reference>
<evidence type="ECO:0000256" key="1">
    <source>
        <dbReference type="SAM" id="MobiDB-lite"/>
    </source>
</evidence>
<dbReference type="AlphaFoldDB" id="A0A1V4JUD5"/>
<protein>
    <submittedName>
        <fullName evidence="2">Uncharacterized protein</fullName>
    </submittedName>
</protein>
<dbReference type="EMBL" id="LSYS01006159">
    <property type="protein sequence ID" value="OPJ75665.1"/>
    <property type="molecule type" value="Genomic_DNA"/>
</dbReference>
<evidence type="ECO:0000313" key="3">
    <source>
        <dbReference type="Proteomes" id="UP000190648"/>
    </source>
</evidence>
<accession>A0A1V4JUD5</accession>